<dbReference type="PANTHER" id="PTHR39206:SF1">
    <property type="entry name" value="SLL8004 PROTEIN"/>
    <property type="match status" value="1"/>
</dbReference>
<dbReference type="Pfam" id="PF06414">
    <property type="entry name" value="Zeta_toxin"/>
    <property type="match status" value="1"/>
</dbReference>
<reference evidence="4" key="1">
    <citation type="submission" date="2021-02" db="EMBL/GenBank/DDBJ databases">
        <title>Copper resistance gene diversity in local Xanthomonas species at agrochemical polluted sites in Trinidad, Trinidad and Tobago.</title>
        <authorList>
            <person name="Ramnarine S.D.B.J."/>
            <person name="Ramsubhag A."/>
            <person name="Jayaraman J."/>
        </authorList>
    </citation>
    <scope>NUCLEOTIDE SEQUENCE</scope>
    <source>
        <strain evidence="4">CaNP6A</strain>
    </source>
</reference>
<dbReference type="Proteomes" id="UP001430396">
    <property type="component" value="Unassembled WGS sequence"/>
</dbReference>
<name>A0ABS8NX48_9XANT</name>
<sequence>MAQGVDDAGPAVGAAQPRMRVFAGPNGSGKSTIHEHLRPEWIGAYVNADDIERQLRQTGALDLRSFDLQCPPAELQASMREHLAHSVLLRKNGLEGVAETLVIDASGTLQLPQPNINSYVAAVLADGLRRQLLEQGATFTFETVMSSPDKIDFMRQAQARGYRTYLYFVATDDPAINLARVAQRVAQGGHDVPDDKVRERYRRSIDLLDAACAASNRAYVFDNSGEAHELLAEIVDGDELHIHADALPAWFTTTSLWRSFQTAGPSAIPDT</sequence>
<proteinExistence type="predicted"/>
<dbReference type="RefSeq" id="WP_228316551.1">
    <property type="nucleotide sequence ID" value="NZ_JAFFQI010000196.1"/>
</dbReference>
<keyword evidence="2" id="KW-0067">ATP-binding</keyword>
<dbReference type="InterPro" id="IPR027417">
    <property type="entry name" value="P-loop_NTPase"/>
</dbReference>
<protein>
    <submittedName>
        <fullName evidence="4">Zeta toxin family protein</fullName>
    </submittedName>
</protein>
<dbReference type="EMBL" id="JAFFQI010000196">
    <property type="protein sequence ID" value="MCD0267656.1"/>
    <property type="molecule type" value="Genomic_DNA"/>
</dbReference>
<dbReference type="PANTHER" id="PTHR39206">
    <property type="entry name" value="SLL8004 PROTEIN"/>
    <property type="match status" value="1"/>
</dbReference>
<evidence type="ECO:0000313" key="4">
    <source>
        <dbReference type="EMBL" id="MCD0267656.1"/>
    </source>
</evidence>
<dbReference type="Gene3D" id="3.40.50.300">
    <property type="entry name" value="P-loop containing nucleotide triphosphate hydrolases"/>
    <property type="match status" value="1"/>
</dbReference>
<evidence type="ECO:0000259" key="3">
    <source>
        <dbReference type="Pfam" id="PF06414"/>
    </source>
</evidence>
<dbReference type="SUPFAM" id="SSF52540">
    <property type="entry name" value="P-loop containing nucleoside triphosphate hydrolases"/>
    <property type="match status" value="1"/>
</dbReference>
<dbReference type="InterPro" id="IPR010488">
    <property type="entry name" value="Zeta_toxin_domain"/>
</dbReference>
<evidence type="ECO:0000256" key="1">
    <source>
        <dbReference type="ARBA" id="ARBA00022741"/>
    </source>
</evidence>
<organism evidence="4 5">
    <name type="scientific">Xanthomonas melonis</name>
    <dbReference type="NCBI Taxonomy" id="56456"/>
    <lineage>
        <taxon>Bacteria</taxon>
        <taxon>Pseudomonadati</taxon>
        <taxon>Pseudomonadota</taxon>
        <taxon>Gammaproteobacteria</taxon>
        <taxon>Lysobacterales</taxon>
        <taxon>Lysobacteraceae</taxon>
        <taxon>Xanthomonas</taxon>
    </lineage>
</organism>
<keyword evidence="5" id="KW-1185">Reference proteome</keyword>
<comment type="caution">
    <text evidence="4">The sequence shown here is derived from an EMBL/GenBank/DDBJ whole genome shotgun (WGS) entry which is preliminary data.</text>
</comment>
<evidence type="ECO:0000256" key="2">
    <source>
        <dbReference type="ARBA" id="ARBA00022840"/>
    </source>
</evidence>
<evidence type="ECO:0000313" key="5">
    <source>
        <dbReference type="Proteomes" id="UP001430396"/>
    </source>
</evidence>
<feature type="domain" description="Zeta toxin" evidence="3">
    <location>
        <begin position="123"/>
        <end position="227"/>
    </location>
</feature>
<keyword evidence="1" id="KW-0547">Nucleotide-binding</keyword>
<gene>
    <name evidence="4" type="ORF">JWH11_14720</name>
</gene>
<accession>A0ABS8NX48</accession>